<accession>A0ACB7RYR8</accession>
<protein>
    <submittedName>
        <fullName evidence="1">Uncharacterized protein</fullName>
    </submittedName>
</protein>
<dbReference type="EMBL" id="CM023486">
    <property type="protein sequence ID" value="KAH6927525.1"/>
    <property type="molecule type" value="Genomic_DNA"/>
</dbReference>
<keyword evidence="2" id="KW-1185">Reference proteome</keyword>
<proteinExistence type="predicted"/>
<evidence type="ECO:0000313" key="1">
    <source>
        <dbReference type="EMBL" id="KAH6927525.1"/>
    </source>
</evidence>
<reference evidence="1" key="1">
    <citation type="submission" date="2020-05" db="EMBL/GenBank/DDBJ databases">
        <title>Large-scale comparative analyses of tick genomes elucidate their genetic diversity and vector capacities.</title>
        <authorList>
            <person name="Jia N."/>
            <person name="Wang J."/>
            <person name="Shi W."/>
            <person name="Du L."/>
            <person name="Sun Y."/>
            <person name="Zhan W."/>
            <person name="Jiang J."/>
            <person name="Wang Q."/>
            <person name="Zhang B."/>
            <person name="Ji P."/>
            <person name="Sakyi L.B."/>
            <person name="Cui X."/>
            <person name="Yuan T."/>
            <person name="Jiang B."/>
            <person name="Yang W."/>
            <person name="Lam T.T.-Y."/>
            <person name="Chang Q."/>
            <person name="Ding S."/>
            <person name="Wang X."/>
            <person name="Zhu J."/>
            <person name="Ruan X."/>
            <person name="Zhao L."/>
            <person name="Wei J."/>
            <person name="Que T."/>
            <person name="Du C."/>
            <person name="Cheng J."/>
            <person name="Dai P."/>
            <person name="Han X."/>
            <person name="Huang E."/>
            <person name="Gao Y."/>
            <person name="Liu J."/>
            <person name="Shao H."/>
            <person name="Ye R."/>
            <person name="Li L."/>
            <person name="Wei W."/>
            <person name="Wang X."/>
            <person name="Wang C."/>
            <person name="Yang T."/>
            <person name="Huo Q."/>
            <person name="Li W."/>
            <person name="Guo W."/>
            <person name="Chen H."/>
            <person name="Zhou L."/>
            <person name="Ni X."/>
            <person name="Tian J."/>
            <person name="Zhou Y."/>
            <person name="Sheng Y."/>
            <person name="Liu T."/>
            <person name="Pan Y."/>
            <person name="Xia L."/>
            <person name="Li J."/>
            <person name="Zhao F."/>
            <person name="Cao W."/>
        </authorList>
    </citation>
    <scope>NUCLEOTIDE SEQUENCE</scope>
    <source>
        <strain evidence="1">Hyas-2018</strain>
    </source>
</reference>
<gene>
    <name evidence="1" type="ORF">HPB50_005542</name>
</gene>
<dbReference type="Proteomes" id="UP000821845">
    <property type="component" value="Chromosome 6"/>
</dbReference>
<evidence type="ECO:0000313" key="2">
    <source>
        <dbReference type="Proteomes" id="UP000821845"/>
    </source>
</evidence>
<sequence length="292" mass="32443">MTAVLSSRSKLTEFILLQHPVVGLRGFFPFDLPGVTNDQDGAERHGMSEPNTVLEPALQLNTVLGDSAVAPICEKTCTTNSSPKAADRELQLEPEGEDRKKETAETAVEVVRQCNCRVLQCTIAFDVGDAFRKDMMRSRESLFGQIFEEIFDGFEHPIAITDIDNDSILDCLSARRTAYDPDAHTATYVWSLGSSDGSKSRQHFTFNFKEGDTPDTAKFTVGTDDTVEVARFRYTDYKTCAVLEIPHFGDQCTLWVNEGFEDSIPEDCLEQFGDICGNGVTHHDADMCKDVD</sequence>
<name>A0ACB7RYR8_HYAAI</name>
<comment type="caution">
    <text evidence="1">The sequence shown here is derived from an EMBL/GenBank/DDBJ whole genome shotgun (WGS) entry which is preliminary data.</text>
</comment>
<organism evidence="1 2">
    <name type="scientific">Hyalomma asiaticum</name>
    <name type="common">Tick</name>
    <dbReference type="NCBI Taxonomy" id="266040"/>
    <lineage>
        <taxon>Eukaryota</taxon>
        <taxon>Metazoa</taxon>
        <taxon>Ecdysozoa</taxon>
        <taxon>Arthropoda</taxon>
        <taxon>Chelicerata</taxon>
        <taxon>Arachnida</taxon>
        <taxon>Acari</taxon>
        <taxon>Parasitiformes</taxon>
        <taxon>Ixodida</taxon>
        <taxon>Ixodoidea</taxon>
        <taxon>Ixodidae</taxon>
        <taxon>Hyalomminae</taxon>
        <taxon>Hyalomma</taxon>
    </lineage>
</organism>